<feature type="transmembrane region" description="Helical" evidence="1">
    <location>
        <begin position="66"/>
        <end position="87"/>
    </location>
</feature>
<dbReference type="PANTHER" id="PTHR23028">
    <property type="entry name" value="ACETYLTRANSFERASE"/>
    <property type="match status" value="1"/>
</dbReference>
<feature type="transmembrane region" description="Helical" evidence="1">
    <location>
        <begin position="336"/>
        <end position="355"/>
    </location>
</feature>
<feature type="transmembrane region" description="Helical" evidence="1">
    <location>
        <begin position="108"/>
        <end position="128"/>
    </location>
</feature>
<evidence type="ECO:0000256" key="1">
    <source>
        <dbReference type="SAM" id="Phobius"/>
    </source>
</evidence>
<dbReference type="Pfam" id="PF01757">
    <property type="entry name" value="Acyl_transf_3"/>
    <property type="match status" value="1"/>
</dbReference>
<keyword evidence="1" id="KW-0472">Membrane</keyword>
<accession>A0A7W9BQH1</accession>
<sequence length="375" mass="41417">MIKTIESTIPGREGDSLKPASNHYPALDALRGVAALVVVLHHVAAFFLYAYPLTALAVPLWAIHRYGHPAVVIFFVLSGFVLMSSTIGRPEVSFKSFVTRRVFRIYPAFYVTLAVAATAAVAIEVRPFAELGGYWNGAIPEFVWLDLLRASTLLLWIGNLTVLPIVWSLIHEMRFSLLFPMLARIAKQQRMAFAALTFTGLLASFGVQVIMGGGHLFLGTDLLTSLAITAFYLPMFAVGMLAAFYYDRRVAFSPGWKLELVIILAAAILLYLDVDAVSACASVALIILLVCRNWLSRLFSTAPLVWLGRVSYSLYLVHFPILFYAAWLFRGKTEAQFALGLALAVIVSFVAAWFLSEFVEHKAKNLGRRTSTISA</sequence>
<dbReference type="RefSeq" id="WP_157177327.1">
    <property type="nucleotide sequence ID" value="NZ_BMJP01000001.1"/>
</dbReference>
<evidence type="ECO:0000259" key="2">
    <source>
        <dbReference type="Pfam" id="PF01757"/>
    </source>
</evidence>
<dbReference type="PANTHER" id="PTHR23028:SF131">
    <property type="entry name" value="BLR2367 PROTEIN"/>
    <property type="match status" value="1"/>
</dbReference>
<comment type="caution">
    <text evidence="3">The sequence shown here is derived from an EMBL/GenBank/DDBJ whole genome shotgun (WGS) entry which is preliminary data.</text>
</comment>
<evidence type="ECO:0000313" key="3">
    <source>
        <dbReference type="EMBL" id="MBB5728249.1"/>
    </source>
</evidence>
<dbReference type="GO" id="GO:0016020">
    <property type="term" value="C:membrane"/>
    <property type="evidence" value="ECO:0007669"/>
    <property type="project" value="TreeGrafter"/>
</dbReference>
<protein>
    <submittedName>
        <fullName evidence="3">Peptidoglycan/LPS O-acetylase OafA/YrhL</fullName>
    </submittedName>
</protein>
<dbReference type="InterPro" id="IPR002656">
    <property type="entry name" value="Acyl_transf_3_dom"/>
</dbReference>
<dbReference type="GO" id="GO:0000271">
    <property type="term" value="P:polysaccharide biosynthetic process"/>
    <property type="evidence" value="ECO:0007669"/>
    <property type="project" value="TreeGrafter"/>
</dbReference>
<name>A0A7W9BQH1_9SPHN</name>
<feature type="domain" description="Acyltransferase 3" evidence="2">
    <location>
        <begin position="25"/>
        <end position="353"/>
    </location>
</feature>
<feature type="transmembrane region" description="Helical" evidence="1">
    <location>
        <begin position="191"/>
        <end position="211"/>
    </location>
</feature>
<feature type="transmembrane region" description="Helical" evidence="1">
    <location>
        <begin position="33"/>
        <end position="54"/>
    </location>
</feature>
<reference evidence="3 4" key="1">
    <citation type="submission" date="2020-08" db="EMBL/GenBank/DDBJ databases">
        <title>Genomic Encyclopedia of Type Strains, Phase IV (KMG-IV): sequencing the most valuable type-strain genomes for metagenomic binning, comparative biology and taxonomic classification.</title>
        <authorList>
            <person name="Goeker M."/>
        </authorList>
    </citation>
    <scope>NUCLEOTIDE SEQUENCE [LARGE SCALE GENOMIC DNA]</scope>
    <source>
        <strain evidence="3 4">DSM 103336</strain>
    </source>
</reference>
<gene>
    <name evidence="3" type="ORF">FHS99_000719</name>
</gene>
<keyword evidence="4" id="KW-1185">Reference proteome</keyword>
<dbReference type="Proteomes" id="UP000546701">
    <property type="component" value="Unassembled WGS sequence"/>
</dbReference>
<keyword evidence="1" id="KW-1133">Transmembrane helix</keyword>
<proteinExistence type="predicted"/>
<dbReference type="AlphaFoldDB" id="A0A7W9BQH1"/>
<feature type="transmembrane region" description="Helical" evidence="1">
    <location>
        <begin position="258"/>
        <end position="290"/>
    </location>
</feature>
<keyword evidence="1" id="KW-0812">Transmembrane</keyword>
<dbReference type="InterPro" id="IPR050879">
    <property type="entry name" value="Acyltransferase_3"/>
</dbReference>
<organism evidence="3 4">
    <name type="scientific">Sphingomonas prati</name>
    <dbReference type="NCBI Taxonomy" id="1843237"/>
    <lineage>
        <taxon>Bacteria</taxon>
        <taxon>Pseudomonadati</taxon>
        <taxon>Pseudomonadota</taxon>
        <taxon>Alphaproteobacteria</taxon>
        <taxon>Sphingomonadales</taxon>
        <taxon>Sphingomonadaceae</taxon>
        <taxon>Sphingomonas</taxon>
    </lineage>
</organism>
<feature type="transmembrane region" description="Helical" evidence="1">
    <location>
        <begin position="223"/>
        <end position="246"/>
    </location>
</feature>
<feature type="transmembrane region" description="Helical" evidence="1">
    <location>
        <begin position="148"/>
        <end position="170"/>
    </location>
</feature>
<dbReference type="GO" id="GO:0016747">
    <property type="term" value="F:acyltransferase activity, transferring groups other than amino-acyl groups"/>
    <property type="evidence" value="ECO:0007669"/>
    <property type="project" value="InterPro"/>
</dbReference>
<dbReference type="OrthoDB" id="9807745at2"/>
<evidence type="ECO:0000313" key="4">
    <source>
        <dbReference type="Proteomes" id="UP000546701"/>
    </source>
</evidence>
<feature type="transmembrane region" description="Helical" evidence="1">
    <location>
        <begin position="310"/>
        <end position="329"/>
    </location>
</feature>
<dbReference type="EMBL" id="JACIJR010000002">
    <property type="protein sequence ID" value="MBB5728249.1"/>
    <property type="molecule type" value="Genomic_DNA"/>
</dbReference>